<evidence type="ECO:0000256" key="1">
    <source>
        <dbReference type="ARBA" id="ARBA00006964"/>
    </source>
</evidence>
<dbReference type="PANTHER" id="PTHR13799:SF14">
    <property type="entry name" value="GTP CYCLOHYDROLASE 1 TYPE 2 HOMOLOG"/>
    <property type="match status" value="1"/>
</dbReference>
<dbReference type="InterPro" id="IPR036069">
    <property type="entry name" value="DUF34/NIF3_sf"/>
</dbReference>
<dbReference type="SUPFAM" id="SSF102705">
    <property type="entry name" value="NIF3 (NGG1p interacting factor 3)-like"/>
    <property type="match status" value="1"/>
</dbReference>
<dbReference type="InterPro" id="IPR002187">
    <property type="entry name" value="N-reg_PII"/>
</dbReference>
<evidence type="ECO:0000256" key="2">
    <source>
        <dbReference type="ARBA" id="ARBA00022112"/>
    </source>
</evidence>
<keyword evidence="6" id="KW-1185">Reference proteome</keyword>
<organism evidence="5 6">
    <name type="scientific">Aliibacillus thermotolerans</name>
    <dbReference type="NCBI Taxonomy" id="1834418"/>
    <lineage>
        <taxon>Bacteria</taxon>
        <taxon>Bacillati</taxon>
        <taxon>Bacillota</taxon>
        <taxon>Bacilli</taxon>
        <taxon>Bacillales</taxon>
        <taxon>Bacillaceae</taxon>
        <taxon>Aliibacillus</taxon>
    </lineage>
</organism>
<dbReference type="PIRSF" id="PIRSF037489">
    <property type="entry name" value="UCP037489_NIF3_YqfO"/>
    <property type="match status" value="1"/>
</dbReference>
<dbReference type="InterPro" id="IPR002678">
    <property type="entry name" value="DUF34/NIF3"/>
</dbReference>
<keyword evidence="3 4" id="KW-0479">Metal-binding</keyword>
<dbReference type="NCBIfam" id="TIGR00486">
    <property type="entry name" value="YbgI_SA1388"/>
    <property type="match status" value="1"/>
</dbReference>
<dbReference type="PANTHER" id="PTHR13799">
    <property type="entry name" value="NGG1 INTERACTING FACTOR 3"/>
    <property type="match status" value="1"/>
</dbReference>
<name>A0ABW0UA97_9BACI</name>
<gene>
    <name evidence="5" type="ORF">ACFPTR_12765</name>
</gene>
<protein>
    <recommendedName>
        <fullName evidence="2 4">GTP cyclohydrolase 1 type 2 homolog</fullName>
    </recommendedName>
</protein>
<dbReference type="Pfam" id="PF01784">
    <property type="entry name" value="DUF34_NIF3"/>
    <property type="match status" value="1"/>
</dbReference>
<sequence length="372" mass="40910">MKPASGQWIIEEFEKWAPRSLAVEGDRVGLMVGTLNKPVKKVMIALDVLESVVDEAIEKDVDLIIAHHPILFRPIKQLDVTEGQGPIIEKCIKNNITVYAAHTNLDIAKGGVNDMLASSLGVENTKVLVPTDEIPLKKLVAFVPEGHVEEVRQALGDAGAGFIGGYSHCTFASEGVGTFIPGEGTNPYLGKQGKMEFAQEKRIETVVPEPLVKKVTKTLVDVHPYEEPAFDLYPLDLEGEKVGLGRIGELREEMTLEAFAEHVKKSLQVPFVRTVRANDRMIKTVAILGGDGNKYWSYAQRAGADVYVTGDIYYHVAHDAQMEGLNMIDPGHHMEKVMKEGVQKELEKRLSSKPNAPTVIASEVSTEPFICM</sequence>
<reference evidence="6" key="1">
    <citation type="journal article" date="2019" name="Int. J. Syst. Evol. Microbiol.">
        <title>The Global Catalogue of Microorganisms (GCM) 10K type strain sequencing project: providing services to taxonomists for standard genome sequencing and annotation.</title>
        <authorList>
            <consortium name="The Broad Institute Genomics Platform"/>
            <consortium name="The Broad Institute Genome Sequencing Center for Infectious Disease"/>
            <person name="Wu L."/>
            <person name="Ma J."/>
        </authorList>
    </citation>
    <scope>NUCLEOTIDE SEQUENCE [LARGE SCALE GENOMIC DNA]</scope>
    <source>
        <strain evidence="6">CGMCC 1.15790</strain>
    </source>
</reference>
<dbReference type="RefSeq" id="WP_270898114.1">
    <property type="nucleotide sequence ID" value="NZ_JBHSPF010000068.1"/>
</dbReference>
<dbReference type="Gene3D" id="3.40.1390.30">
    <property type="entry name" value="NIF3 (NGG1p interacting factor 3)-like"/>
    <property type="match status" value="1"/>
</dbReference>
<dbReference type="InterPro" id="IPR017221">
    <property type="entry name" value="DUF34/NIF3_bac"/>
</dbReference>
<evidence type="ECO:0000313" key="6">
    <source>
        <dbReference type="Proteomes" id="UP001596143"/>
    </source>
</evidence>
<dbReference type="EMBL" id="JBHSPF010000068">
    <property type="protein sequence ID" value="MFC5629719.1"/>
    <property type="molecule type" value="Genomic_DNA"/>
</dbReference>
<comment type="caution">
    <text evidence="5">The sequence shown here is derived from an EMBL/GenBank/DDBJ whole genome shotgun (WGS) entry which is preliminary data.</text>
</comment>
<evidence type="ECO:0000256" key="3">
    <source>
        <dbReference type="ARBA" id="ARBA00022723"/>
    </source>
</evidence>
<comment type="similarity">
    <text evidence="1 4">Belongs to the GTP cyclohydrolase I type 2/NIF3 family.</text>
</comment>
<evidence type="ECO:0000256" key="4">
    <source>
        <dbReference type="PIRNR" id="PIRNR037489"/>
    </source>
</evidence>
<proteinExistence type="inferred from homology"/>
<dbReference type="Proteomes" id="UP001596143">
    <property type="component" value="Unassembled WGS sequence"/>
</dbReference>
<evidence type="ECO:0000313" key="5">
    <source>
        <dbReference type="EMBL" id="MFC5629719.1"/>
    </source>
</evidence>
<accession>A0ABW0UA97</accession>
<dbReference type="Gene3D" id="3.30.70.120">
    <property type="match status" value="1"/>
</dbReference>
<dbReference type="PROSITE" id="PS51343">
    <property type="entry name" value="PII_GLNB_DOM"/>
    <property type="match status" value="1"/>
</dbReference>
<dbReference type="InterPro" id="IPR015867">
    <property type="entry name" value="N-reg_PII/ATP_PRibTrfase_C"/>
</dbReference>